<reference evidence="1" key="1">
    <citation type="submission" date="2020-05" db="EMBL/GenBank/DDBJ databases">
        <title>Large-scale comparative analyses of tick genomes elucidate their genetic diversity and vector capacities.</title>
        <authorList>
            <person name="Jia N."/>
            <person name="Wang J."/>
            <person name="Shi W."/>
            <person name="Du L."/>
            <person name="Sun Y."/>
            <person name="Zhan W."/>
            <person name="Jiang J."/>
            <person name="Wang Q."/>
            <person name="Zhang B."/>
            <person name="Ji P."/>
            <person name="Sakyi L.B."/>
            <person name="Cui X."/>
            <person name="Yuan T."/>
            <person name="Jiang B."/>
            <person name="Yang W."/>
            <person name="Lam T.T.-Y."/>
            <person name="Chang Q."/>
            <person name="Ding S."/>
            <person name="Wang X."/>
            <person name="Zhu J."/>
            <person name="Ruan X."/>
            <person name="Zhao L."/>
            <person name="Wei J."/>
            <person name="Que T."/>
            <person name="Du C."/>
            <person name="Cheng J."/>
            <person name="Dai P."/>
            <person name="Han X."/>
            <person name="Huang E."/>
            <person name="Gao Y."/>
            <person name="Liu J."/>
            <person name="Shao H."/>
            <person name="Ye R."/>
            <person name="Li L."/>
            <person name="Wei W."/>
            <person name="Wang X."/>
            <person name="Wang C."/>
            <person name="Yang T."/>
            <person name="Huo Q."/>
            <person name="Li W."/>
            <person name="Guo W."/>
            <person name="Chen H."/>
            <person name="Zhou L."/>
            <person name="Ni X."/>
            <person name="Tian J."/>
            <person name="Zhou Y."/>
            <person name="Sheng Y."/>
            <person name="Liu T."/>
            <person name="Pan Y."/>
            <person name="Xia L."/>
            <person name="Li J."/>
            <person name="Zhao F."/>
            <person name="Cao W."/>
        </authorList>
    </citation>
    <scope>NUCLEOTIDE SEQUENCE</scope>
    <source>
        <strain evidence="1">Dsil-2018</strain>
    </source>
</reference>
<protein>
    <submittedName>
        <fullName evidence="1">Uncharacterized protein</fullName>
    </submittedName>
</protein>
<comment type="caution">
    <text evidence="1">The sequence shown here is derived from an EMBL/GenBank/DDBJ whole genome shotgun (WGS) entry which is preliminary data.</text>
</comment>
<dbReference type="Proteomes" id="UP000821865">
    <property type="component" value="Chromosome 4"/>
</dbReference>
<name>A0ACB8CVI8_DERSI</name>
<dbReference type="EMBL" id="CM023473">
    <property type="protein sequence ID" value="KAH7953202.1"/>
    <property type="molecule type" value="Genomic_DNA"/>
</dbReference>
<gene>
    <name evidence="1" type="ORF">HPB49_005866</name>
</gene>
<proteinExistence type="predicted"/>
<evidence type="ECO:0000313" key="2">
    <source>
        <dbReference type="Proteomes" id="UP000821865"/>
    </source>
</evidence>
<keyword evidence="2" id="KW-1185">Reference proteome</keyword>
<evidence type="ECO:0000313" key="1">
    <source>
        <dbReference type="EMBL" id="KAH7953202.1"/>
    </source>
</evidence>
<organism evidence="1 2">
    <name type="scientific">Dermacentor silvarum</name>
    <name type="common">Tick</name>
    <dbReference type="NCBI Taxonomy" id="543639"/>
    <lineage>
        <taxon>Eukaryota</taxon>
        <taxon>Metazoa</taxon>
        <taxon>Ecdysozoa</taxon>
        <taxon>Arthropoda</taxon>
        <taxon>Chelicerata</taxon>
        <taxon>Arachnida</taxon>
        <taxon>Acari</taxon>
        <taxon>Parasitiformes</taxon>
        <taxon>Ixodida</taxon>
        <taxon>Ixodoidea</taxon>
        <taxon>Ixodidae</taxon>
        <taxon>Rhipicephalinae</taxon>
        <taxon>Dermacentor</taxon>
    </lineage>
</organism>
<sequence length="180" mass="19688">MLKKPSVVKVNLEPPSLDCGIVQDPVLFAGTLRWNLDPCGEYTDDALWQALEQAHLKDFVATQDAGLDYEVVEGGENLSAGQRQLVCLTRALLRKSKVLVLDEATSSVDLATDHLIKDTIRREFRSTTVITIAHRLHTIMDCDKIVVLSAGEIVEEGSPAELIQKEDGLFLSMATDAGLA</sequence>
<accession>A0ACB8CVI8</accession>